<accession>A0ABV7JKT0</accession>
<dbReference type="EMBL" id="JBHRTA010000038">
    <property type="protein sequence ID" value="MFC3198680.1"/>
    <property type="molecule type" value="Genomic_DNA"/>
</dbReference>
<name>A0ABV7JKT0_9SPHI</name>
<reference evidence="2" key="1">
    <citation type="journal article" date="2019" name="Int. J. Syst. Evol. Microbiol.">
        <title>The Global Catalogue of Microorganisms (GCM) 10K type strain sequencing project: providing services to taxonomists for standard genome sequencing and annotation.</title>
        <authorList>
            <consortium name="The Broad Institute Genomics Platform"/>
            <consortium name="The Broad Institute Genome Sequencing Center for Infectious Disease"/>
            <person name="Wu L."/>
            <person name="Ma J."/>
        </authorList>
    </citation>
    <scope>NUCLEOTIDE SEQUENCE [LARGE SCALE GENOMIC DNA]</scope>
    <source>
        <strain evidence="2">KCTC 52416</strain>
    </source>
</reference>
<evidence type="ECO:0000313" key="2">
    <source>
        <dbReference type="Proteomes" id="UP001595526"/>
    </source>
</evidence>
<dbReference type="Proteomes" id="UP001595526">
    <property type="component" value="Unassembled WGS sequence"/>
</dbReference>
<proteinExistence type="predicted"/>
<keyword evidence="2" id="KW-1185">Reference proteome</keyword>
<evidence type="ECO:0000313" key="1">
    <source>
        <dbReference type="EMBL" id="MFC3198680.1"/>
    </source>
</evidence>
<gene>
    <name evidence="1" type="ORF">ACFOET_13725</name>
</gene>
<organism evidence="1 2">
    <name type="scientific">Parapedobacter deserti</name>
    <dbReference type="NCBI Taxonomy" id="1912957"/>
    <lineage>
        <taxon>Bacteria</taxon>
        <taxon>Pseudomonadati</taxon>
        <taxon>Bacteroidota</taxon>
        <taxon>Sphingobacteriia</taxon>
        <taxon>Sphingobacteriales</taxon>
        <taxon>Sphingobacteriaceae</taxon>
        <taxon>Parapedobacter</taxon>
    </lineage>
</organism>
<sequence length="118" mass="12805">MTYSISVKVVISPALEIELPVLGTGNFKWPERGAEAFLLVRCLSMDAEALSLDVYALESLALHNGGKSQPTRKATVQVGDMEGRVVVVAIGVSFLRTDSEGLDPLISHNRQYYAAQLL</sequence>
<protein>
    <submittedName>
        <fullName evidence="1">Uncharacterized protein</fullName>
    </submittedName>
</protein>
<comment type="caution">
    <text evidence="1">The sequence shown here is derived from an EMBL/GenBank/DDBJ whole genome shotgun (WGS) entry which is preliminary data.</text>
</comment>